<feature type="domain" description="HPt" evidence="3">
    <location>
        <begin position="128"/>
        <end position="225"/>
    </location>
</feature>
<keyword evidence="2" id="KW-0597">Phosphoprotein</keyword>
<evidence type="ECO:0000313" key="5">
    <source>
        <dbReference type="Proteomes" id="UP001264156"/>
    </source>
</evidence>
<evidence type="ECO:0000256" key="2">
    <source>
        <dbReference type="PROSITE-ProRule" id="PRU00110"/>
    </source>
</evidence>
<reference evidence="5" key="1">
    <citation type="submission" date="2023-07" db="EMBL/GenBank/DDBJ databases">
        <title>Glyphosate-induced phosphonatase operons in soil bacteria of genus Achromobacter.</title>
        <authorList>
            <person name="Epiktetov D.O."/>
            <person name="Sviridov A.V."/>
            <person name="Tarlachkov S.V."/>
            <person name="Shushkova T.V."/>
            <person name="Toropygin I.Y."/>
            <person name="Leontievsky A."/>
        </authorList>
    </citation>
    <scope>NUCLEOTIDE SEQUENCE [LARGE SCALE GENOMIC DNA]</scope>
    <source>
        <strain evidence="5">Kg 16</strain>
    </source>
</reference>
<accession>A0ABU2DJJ1</accession>
<evidence type="ECO:0000259" key="3">
    <source>
        <dbReference type="PROSITE" id="PS50894"/>
    </source>
</evidence>
<keyword evidence="5" id="KW-1185">Reference proteome</keyword>
<proteinExistence type="predicted"/>
<dbReference type="Gene3D" id="1.20.120.160">
    <property type="entry name" value="HPT domain"/>
    <property type="match status" value="1"/>
</dbReference>
<evidence type="ECO:0000256" key="1">
    <source>
        <dbReference type="ARBA" id="ARBA00023012"/>
    </source>
</evidence>
<comment type="caution">
    <text evidence="4">The sequence shown here is derived from an EMBL/GenBank/DDBJ whole genome shotgun (WGS) entry which is preliminary data.</text>
</comment>
<dbReference type="EMBL" id="JAVKVN010000010">
    <property type="protein sequence ID" value="MDR7948296.1"/>
    <property type="molecule type" value="Genomic_DNA"/>
</dbReference>
<dbReference type="PROSITE" id="PS50894">
    <property type="entry name" value="HPT"/>
    <property type="match status" value="1"/>
</dbReference>
<name>A0ABU2DJJ1_ACHAE</name>
<dbReference type="Proteomes" id="UP001264156">
    <property type="component" value="Unassembled WGS sequence"/>
</dbReference>
<dbReference type="InterPro" id="IPR036641">
    <property type="entry name" value="HPT_dom_sf"/>
</dbReference>
<dbReference type="InterPro" id="IPR008207">
    <property type="entry name" value="Sig_transdc_His_kin_Hpt_dom"/>
</dbReference>
<organism evidence="4 5">
    <name type="scientific">Achromobacter aegrifaciens</name>
    <dbReference type="NCBI Taxonomy" id="1287736"/>
    <lineage>
        <taxon>Bacteria</taxon>
        <taxon>Pseudomonadati</taxon>
        <taxon>Pseudomonadota</taxon>
        <taxon>Betaproteobacteria</taxon>
        <taxon>Burkholderiales</taxon>
        <taxon>Alcaligenaceae</taxon>
        <taxon>Achromobacter</taxon>
    </lineage>
</organism>
<dbReference type="SUPFAM" id="SSF47226">
    <property type="entry name" value="Histidine-containing phosphotransfer domain, HPT domain"/>
    <property type="match status" value="1"/>
</dbReference>
<feature type="modified residue" description="Phosphohistidine" evidence="2">
    <location>
        <position position="167"/>
    </location>
</feature>
<keyword evidence="1" id="KW-0902">Two-component regulatory system</keyword>
<dbReference type="RefSeq" id="WP_310535557.1">
    <property type="nucleotide sequence ID" value="NZ_JAVKVN010000010.1"/>
</dbReference>
<gene>
    <name evidence="4" type="ORF">RIU57_24470</name>
</gene>
<evidence type="ECO:0000313" key="4">
    <source>
        <dbReference type="EMBL" id="MDR7948296.1"/>
    </source>
</evidence>
<dbReference type="Pfam" id="PF01627">
    <property type="entry name" value="Hpt"/>
    <property type="match status" value="1"/>
</dbReference>
<protein>
    <submittedName>
        <fullName evidence="4">Hpt domain-containing protein</fullName>
    </submittedName>
</protein>
<sequence length="225" mass="24111">MNLALIVGRRPASLNVLRDKLTGLGLAVSMYQTISALANSSITPRVLLLDADASDAQLDSLPAHIAVAPIRLAISPFGTPVAGVPKIIRPPATEEVLIRTLLEAGYRLPAEAECSAIPSILHDLTDGDRKLVLELIDSLIITGESDLKEYQAHCAEGNWAGAGLLAHRIKGTVRTAGCASLTRVCERIESAARAETGENLACLNHIFEPGVRRLCTELYNLRQSF</sequence>